<evidence type="ECO:0000256" key="1">
    <source>
        <dbReference type="SAM" id="Coils"/>
    </source>
</evidence>
<reference evidence="2" key="1">
    <citation type="submission" date="2022-04" db="EMBL/GenBank/DDBJ databases">
        <title>Genomic mining of Alcaligenes faecalis D334 producing ectoin and derivatives.</title>
        <authorList>
            <person name="Doan V.T."/>
            <person name="Quach N.T."/>
            <person name="Vu T.-H.-N."/>
            <person name="Phi Q.-T."/>
        </authorList>
    </citation>
    <scope>NUCLEOTIDE SEQUENCE</scope>
    <source>
        <strain evidence="2">D334</strain>
    </source>
</reference>
<evidence type="ECO:0000313" key="3">
    <source>
        <dbReference type="Proteomes" id="UP000830925"/>
    </source>
</evidence>
<dbReference type="Gene3D" id="2.40.30.170">
    <property type="match status" value="1"/>
</dbReference>
<dbReference type="GO" id="GO:0015562">
    <property type="term" value="F:efflux transmembrane transporter activity"/>
    <property type="evidence" value="ECO:0007669"/>
    <property type="project" value="TreeGrafter"/>
</dbReference>
<dbReference type="EMBL" id="CP095873">
    <property type="protein sequence ID" value="UPL21464.1"/>
    <property type="molecule type" value="Genomic_DNA"/>
</dbReference>
<dbReference type="Gene3D" id="2.40.50.100">
    <property type="match status" value="1"/>
</dbReference>
<dbReference type="GeneID" id="96776694"/>
<feature type="coiled-coil region" evidence="1">
    <location>
        <begin position="141"/>
        <end position="168"/>
    </location>
</feature>
<organism evidence="2 3">
    <name type="scientific">Alcaligenes faecalis</name>
    <dbReference type="NCBI Taxonomy" id="511"/>
    <lineage>
        <taxon>Bacteria</taxon>
        <taxon>Pseudomonadati</taxon>
        <taxon>Pseudomonadota</taxon>
        <taxon>Betaproteobacteria</taxon>
        <taxon>Burkholderiales</taxon>
        <taxon>Alcaligenaceae</taxon>
        <taxon>Alcaligenes</taxon>
    </lineage>
</organism>
<dbReference type="RefSeq" id="WP_052159257.1">
    <property type="nucleotide sequence ID" value="NZ_CP095873.1"/>
</dbReference>
<dbReference type="Proteomes" id="UP000830925">
    <property type="component" value="Chromosome"/>
</dbReference>
<dbReference type="PANTHER" id="PTHR30469:SF15">
    <property type="entry name" value="HLYD FAMILY OF SECRETION PROTEINS"/>
    <property type="match status" value="1"/>
</dbReference>
<dbReference type="GO" id="GO:1990281">
    <property type="term" value="C:efflux pump complex"/>
    <property type="evidence" value="ECO:0007669"/>
    <property type="project" value="TreeGrafter"/>
</dbReference>
<dbReference type="AlphaFoldDB" id="A0AAE9HAS0"/>
<accession>A0AAE9HAS0</accession>
<name>A0AAE9HAS0_ALCFA</name>
<dbReference type="SUPFAM" id="SSF111369">
    <property type="entry name" value="HlyD-like secretion proteins"/>
    <property type="match status" value="1"/>
</dbReference>
<dbReference type="Gene3D" id="1.10.287.470">
    <property type="entry name" value="Helix hairpin bin"/>
    <property type="match status" value="1"/>
</dbReference>
<keyword evidence="1" id="KW-0175">Coiled coil</keyword>
<proteinExistence type="predicted"/>
<gene>
    <name evidence="2" type="ORF">MXF72_19115</name>
</gene>
<protein>
    <submittedName>
        <fullName evidence="2">HlyD family efflux transporter periplasmic adaptor subunit</fullName>
    </submittedName>
</protein>
<evidence type="ECO:0000313" key="2">
    <source>
        <dbReference type="EMBL" id="UPL21464.1"/>
    </source>
</evidence>
<dbReference type="PANTHER" id="PTHR30469">
    <property type="entry name" value="MULTIDRUG RESISTANCE PROTEIN MDTA"/>
    <property type="match status" value="1"/>
</dbReference>
<sequence>MMMNASPGRWRWALIAACVMLAACSKRPPEPLVQTASSGLRDIAIARGKVEVEGGLLKLAMPVSGVVSEQAVREGDTVQVGQSLFALRDGVELAQVETAQARLALAQARLRAAQAALPAVQQAAQRYATAARAGAAQPQQADQAQQRLRQARTEVEIAQADVELARAQGKQQKAQLAQFALLAPEAGEIVSLAVRQGSFVQAGEVMATLLPARPLQLRVELNAAYVEQVKVGMKARVVFDTEGSGQTTALPSAHVLRISPVYGEGRLQDDSQRGPVRVVEAVLAFDEAAQARVGQNVRVIFHE</sequence>